<evidence type="ECO:0000256" key="1">
    <source>
        <dbReference type="ARBA" id="ARBA00010381"/>
    </source>
</evidence>
<evidence type="ECO:0000313" key="2">
    <source>
        <dbReference type="EMBL" id="SZF01856.1"/>
    </source>
</evidence>
<gene>
    <name evidence="2" type="ORF">BLGHR1_12629</name>
</gene>
<comment type="similarity">
    <text evidence="1">Belongs to the MIP18 family.</text>
</comment>
<accession>A0A383UQ01</accession>
<dbReference type="Proteomes" id="UP000275772">
    <property type="component" value="Unassembled WGS sequence"/>
</dbReference>
<sequence>MLDNANPIVIDASELDSLRLKRRKKGEAGSKDAVMDELFDQTHYKMDPFYMSEVQDVESDSDDSSIEPIDEQEIYELIAPISDPEHPLSLESLGVVKPEDVHLSKYPDQTGPILLFHVVVELTPTVTHCSLATVIGLGVRVRLEHALPPCYRIEVRIKKGTHSQADEVNKQLSDKERVAAALENENLLGILKKMMNPCLDMQI</sequence>
<evidence type="ECO:0000313" key="3">
    <source>
        <dbReference type="Proteomes" id="UP000275772"/>
    </source>
</evidence>
<dbReference type="SUPFAM" id="SSF117916">
    <property type="entry name" value="Fe-S cluster assembly (FSCA) domain-like"/>
    <property type="match status" value="1"/>
</dbReference>
<proteinExistence type="inferred from homology"/>
<dbReference type="Gene3D" id="6.10.250.1280">
    <property type="match status" value="1"/>
</dbReference>
<dbReference type="GO" id="GO:0097361">
    <property type="term" value="C:cytosolic [4Fe-4S] assembly targeting complex"/>
    <property type="evidence" value="ECO:0007669"/>
    <property type="project" value="EnsemblFungi"/>
</dbReference>
<dbReference type="PANTHER" id="PTHR12377">
    <property type="entry name" value="CYTOSOLIC IRON-SULFUR ASSEMBLY COMPONENT 2B-RELATED"/>
    <property type="match status" value="1"/>
</dbReference>
<dbReference type="InterPro" id="IPR034904">
    <property type="entry name" value="FSCA_dom_sf"/>
</dbReference>
<dbReference type="InterPro" id="IPR039796">
    <property type="entry name" value="MIP18"/>
</dbReference>
<reference evidence="2 3" key="1">
    <citation type="submission" date="2017-11" db="EMBL/GenBank/DDBJ databases">
        <authorList>
            <person name="Kracher B."/>
        </authorList>
    </citation>
    <scope>NUCLEOTIDE SEQUENCE [LARGE SCALE GENOMIC DNA]</scope>
    <source>
        <strain evidence="2 3">RACE1</strain>
    </source>
</reference>
<dbReference type="GO" id="GO:0016226">
    <property type="term" value="P:iron-sulfur cluster assembly"/>
    <property type="evidence" value="ECO:0007669"/>
    <property type="project" value="EnsemblFungi"/>
</dbReference>
<dbReference type="PANTHER" id="PTHR12377:SF0">
    <property type="entry name" value="CYTOSOLIC IRON-SULFUR ASSEMBLY COMPONENT 2B"/>
    <property type="match status" value="1"/>
</dbReference>
<dbReference type="GO" id="GO:0051604">
    <property type="term" value="P:protein maturation"/>
    <property type="evidence" value="ECO:0007669"/>
    <property type="project" value="InterPro"/>
</dbReference>
<dbReference type="AlphaFoldDB" id="A0A383UQ01"/>
<name>A0A383UQ01_BLUHO</name>
<protein>
    <submittedName>
        <fullName evidence="2">Uncharacterized protein</fullName>
    </submittedName>
</protein>
<dbReference type="VEuPathDB" id="FungiDB:BLGHR1_12629"/>
<dbReference type="Gene3D" id="3.30.300.130">
    <property type="entry name" value="Fe-S cluster assembly (FSCA)"/>
    <property type="match status" value="1"/>
</dbReference>
<organism evidence="2 3">
    <name type="scientific">Blumeria hordei</name>
    <name type="common">Barley powdery mildew</name>
    <name type="synonym">Blumeria graminis f. sp. hordei</name>
    <dbReference type="NCBI Taxonomy" id="2867405"/>
    <lineage>
        <taxon>Eukaryota</taxon>
        <taxon>Fungi</taxon>
        <taxon>Dikarya</taxon>
        <taxon>Ascomycota</taxon>
        <taxon>Pezizomycotina</taxon>
        <taxon>Leotiomycetes</taxon>
        <taxon>Erysiphales</taxon>
        <taxon>Erysiphaceae</taxon>
        <taxon>Blumeria</taxon>
    </lineage>
</organism>
<dbReference type="EMBL" id="UNSH01000041">
    <property type="protein sequence ID" value="SZF01856.1"/>
    <property type="molecule type" value="Genomic_DNA"/>
</dbReference>